<keyword evidence="9" id="KW-1185">Reference proteome</keyword>
<name>A0ABT9P171_9ACTN</name>
<evidence type="ECO:0000313" key="8">
    <source>
        <dbReference type="EMBL" id="MDP9825975.1"/>
    </source>
</evidence>
<dbReference type="PANTHER" id="PTHR33885:SF3">
    <property type="entry name" value="PHAGE SHOCK PROTEIN C"/>
    <property type="match status" value="1"/>
</dbReference>
<accession>A0ABT9P171</accession>
<comment type="subcellular location">
    <subcellularLocation>
        <location evidence="1">Cell membrane</location>
        <topology evidence="1">Single-pass membrane protein</topology>
    </subcellularLocation>
</comment>
<evidence type="ECO:0000256" key="5">
    <source>
        <dbReference type="ARBA" id="ARBA00023136"/>
    </source>
</evidence>
<evidence type="ECO:0000256" key="1">
    <source>
        <dbReference type="ARBA" id="ARBA00004162"/>
    </source>
</evidence>
<dbReference type="InterPro" id="IPR052027">
    <property type="entry name" value="PspC"/>
</dbReference>
<feature type="domain" description="Phage shock protein PspC N-terminal" evidence="7">
    <location>
        <begin position="12"/>
        <end position="69"/>
    </location>
</feature>
<evidence type="ECO:0000313" key="9">
    <source>
        <dbReference type="Proteomes" id="UP001235712"/>
    </source>
</evidence>
<dbReference type="Pfam" id="PF04024">
    <property type="entry name" value="PspC"/>
    <property type="match status" value="1"/>
</dbReference>
<evidence type="ECO:0000256" key="3">
    <source>
        <dbReference type="ARBA" id="ARBA00022692"/>
    </source>
</evidence>
<keyword evidence="5 6" id="KW-0472">Membrane</keyword>
<gene>
    <name evidence="8" type="ORF">J2S57_001724</name>
</gene>
<dbReference type="EMBL" id="JAUSQZ010000001">
    <property type="protein sequence ID" value="MDP9825975.1"/>
    <property type="molecule type" value="Genomic_DNA"/>
</dbReference>
<keyword evidence="4 6" id="KW-1133">Transmembrane helix</keyword>
<dbReference type="RefSeq" id="WP_307240313.1">
    <property type="nucleotide sequence ID" value="NZ_JAUSQZ010000001.1"/>
</dbReference>
<dbReference type="Proteomes" id="UP001235712">
    <property type="component" value="Unassembled WGS sequence"/>
</dbReference>
<proteinExistence type="predicted"/>
<evidence type="ECO:0000256" key="2">
    <source>
        <dbReference type="ARBA" id="ARBA00022475"/>
    </source>
</evidence>
<sequence>MNTVHRNMYDQGLYRPRHGGMLGGVCAGLAKRFGIGATMMRLIFVITLFVIPGSQILVYPLLWLLMPKEQAYTSYQSPTSHPMS</sequence>
<evidence type="ECO:0000259" key="7">
    <source>
        <dbReference type="Pfam" id="PF04024"/>
    </source>
</evidence>
<keyword evidence="2" id="KW-1003">Cell membrane</keyword>
<keyword evidence="3 6" id="KW-0812">Transmembrane</keyword>
<reference evidence="8 9" key="1">
    <citation type="submission" date="2023-07" db="EMBL/GenBank/DDBJ databases">
        <title>Sequencing the genomes of 1000 actinobacteria strains.</title>
        <authorList>
            <person name="Klenk H.-P."/>
        </authorList>
    </citation>
    <scope>NUCLEOTIDE SEQUENCE [LARGE SCALE GENOMIC DNA]</scope>
    <source>
        <strain evidence="8 9">DSM 44388</strain>
    </source>
</reference>
<evidence type="ECO:0000256" key="6">
    <source>
        <dbReference type="SAM" id="Phobius"/>
    </source>
</evidence>
<feature type="transmembrane region" description="Helical" evidence="6">
    <location>
        <begin position="42"/>
        <end position="66"/>
    </location>
</feature>
<comment type="caution">
    <text evidence="8">The sequence shown here is derived from an EMBL/GenBank/DDBJ whole genome shotgun (WGS) entry which is preliminary data.</text>
</comment>
<dbReference type="PANTHER" id="PTHR33885">
    <property type="entry name" value="PHAGE SHOCK PROTEIN C"/>
    <property type="match status" value="1"/>
</dbReference>
<protein>
    <submittedName>
        <fullName evidence="8">Phage shock protein PspC (Stress-responsive transcriptional regulator)</fullName>
    </submittedName>
</protein>
<dbReference type="InterPro" id="IPR007168">
    <property type="entry name" value="Phageshock_PspC_N"/>
</dbReference>
<organism evidence="8 9">
    <name type="scientific">Kineosporia succinea</name>
    <dbReference type="NCBI Taxonomy" id="84632"/>
    <lineage>
        <taxon>Bacteria</taxon>
        <taxon>Bacillati</taxon>
        <taxon>Actinomycetota</taxon>
        <taxon>Actinomycetes</taxon>
        <taxon>Kineosporiales</taxon>
        <taxon>Kineosporiaceae</taxon>
        <taxon>Kineosporia</taxon>
    </lineage>
</organism>
<evidence type="ECO:0000256" key="4">
    <source>
        <dbReference type="ARBA" id="ARBA00022989"/>
    </source>
</evidence>